<keyword evidence="5" id="KW-0968">Cytoplasmic vesicle</keyword>
<name>A0ABM0M0S3_SACKO</name>
<gene>
    <name evidence="7" type="primary">LOC102806192</name>
</gene>
<evidence type="ECO:0000256" key="2">
    <source>
        <dbReference type="ARBA" id="ARBA00004541"/>
    </source>
</evidence>
<proteinExistence type="predicted"/>
<sequence>MASWKKSTDKDDSYWNQTSKETLTNPFDFEDNVTEFDDTRSWLTVKEQEKASELSKNIRQAVNFDDDDDVDVISWDGANKDYKSARYRPPTSVNESKTIHASLNLGSSAAKTQSFSSSLNYSKTSSQGSTKPVSGYSDELSISEIVNAAQPKRQATLTEITKLETEVRFLQRSLESAKRDRFAVLPPRDTIKRLIYGDPCSLEMYKSLTDKLALLDAAVEMHDGNAITAVVLFLKNTLHRKFFISELIMRPVAINHYLHYLKCHFELSEMGSILRILGRTEEAAMLHYKMSIVKMPADRLRNLKNTFREYFKHDTSLSEATPYLEDHCALLERQIAIEQTDVHLEKEGKHIMFKEVPRVTTLPFLPVITTLFYCCMYHYEAPDNDISSPFSMRRDFKLTENQFLYTALTARTKLRRWRDIETMLTAKGWFGGTKMKASIGFEKVIDILSKMNAPPEVMGKYIMCIDNTELRLSLANKLNCHGAVIDTLVQMKDRQQLQKYGTSGKLKYNSPDMIKLDRALRSTGVKWKN</sequence>
<keyword evidence="6" id="KW-1185">Reference proteome</keyword>
<evidence type="ECO:0000256" key="4">
    <source>
        <dbReference type="ARBA" id="ARBA00022753"/>
    </source>
</evidence>
<dbReference type="RefSeq" id="XP_006813614.1">
    <property type="nucleotide sequence ID" value="XM_006813551.1"/>
</dbReference>
<reference evidence="7" key="1">
    <citation type="submission" date="2025-08" db="UniProtKB">
        <authorList>
            <consortium name="RefSeq"/>
        </authorList>
    </citation>
    <scope>IDENTIFICATION</scope>
    <source>
        <tissue evidence="7">Testes</tissue>
    </source>
</reference>
<evidence type="ECO:0000256" key="5">
    <source>
        <dbReference type="ARBA" id="ARBA00023329"/>
    </source>
</evidence>
<evidence type="ECO:0000313" key="7">
    <source>
        <dbReference type="RefSeq" id="XP_006813614.1"/>
    </source>
</evidence>
<keyword evidence="4" id="KW-0967">Endosome</keyword>
<dbReference type="PANTHER" id="PTHR13364:SF6">
    <property type="entry name" value="SPERMATOGENESIS-DEFECTIVE PROTEIN 39 HOMOLOG"/>
    <property type="match status" value="1"/>
</dbReference>
<evidence type="ECO:0000313" key="6">
    <source>
        <dbReference type="Proteomes" id="UP000694865"/>
    </source>
</evidence>
<evidence type="ECO:0000256" key="1">
    <source>
        <dbReference type="ARBA" id="ARBA00004412"/>
    </source>
</evidence>
<protein>
    <submittedName>
        <fullName evidence="7">Spermatogenesis-defective protein 39 homolog</fullName>
    </submittedName>
</protein>
<dbReference type="GeneID" id="102806192"/>
<evidence type="ECO:0000256" key="3">
    <source>
        <dbReference type="ARBA" id="ARBA00004603"/>
    </source>
</evidence>
<dbReference type="PANTHER" id="PTHR13364">
    <property type="entry name" value="DEFECTIVE SPERMATOGENESIS PROTEIN 39"/>
    <property type="match status" value="1"/>
</dbReference>
<comment type="subcellular location">
    <subcellularLocation>
        <location evidence="2">Cytoplasmic vesicle</location>
    </subcellularLocation>
    <subcellularLocation>
        <location evidence="1">Early endosome</location>
    </subcellularLocation>
    <subcellularLocation>
        <location evidence="3">Late endosome</location>
    </subcellularLocation>
</comment>
<organism evidence="6 7">
    <name type="scientific">Saccoglossus kowalevskii</name>
    <name type="common">Acorn worm</name>
    <dbReference type="NCBI Taxonomy" id="10224"/>
    <lineage>
        <taxon>Eukaryota</taxon>
        <taxon>Metazoa</taxon>
        <taxon>Hemichordata</taxon>
        <taxon>Enteropneusta</taxon>
        <taxon>Harrimaniidae</taxon>
        <taxon>Saccoglossus</taxon>
    </lineage>
</organism>
<dbReference type="InterPro" id="IPR040057">
    <property type="entry name" value="Spe-39"/>
</dbReference>
<dbReference type="Proteomes" id="UP000694865">
    <property type="component" value="Unplaced"/>
</dbReference>
<accession>A0ABM0M0S3</accession>